<dbReference type="EMBL" id="LAJX01000100">
    <property type="protein sequence ID" value="KJV06591.1"/>
    <property type="molecule type" value="Genomic_DNA"/>
</dbReference>
<dbReference type="PROSITE" id="PS50268">
    <property type="entry name" value="CADHERIN_2"/>
    <property type="match status" value="4"/>
</dbReference>
<dbReference type="SMART" id="SM00736">
    <property type="entry name" value="CADG"/>
    <property type="match status" value="3"/>
</dbReference>
<dbReference type="RefSeq" id="WP_045779176.1">
    <property type="nucleotide sequence ID" value="NZ_LAJX01000100.1"/>
</dbReference>
<evidence type="ECO:0000313" key="6">
    <source>
        <dbReference type="EMBL" id="KJV06591.1"/>
    </source>
</evidence>
<evidence type="ECO:0000256" key="1">
    <source>
        <dbReference type="ARBA" id="ARBA00004167"/>
    </source>
</evidence>
<dbReference type="Proteomes" id="UP000033684">
    <property type="component" value="Unassembled WGS sequence"/>
</dbReference>
<evidence type="ECO:0000259" key="5">
    <source>
        <dbReference type="PROSITE" id="PS50268"/>
    </source>
</evidence>
<feature type="domain" description="Cadherin" evidence="5">
    <location>
        <begin position="199"/>
        <end position="292"/>
    </location>
</feature>
<keyword evidence="4" id="KW-0325">Glycoprotein</keyword>
<accession>A0A0F3IIQ1</accession>
<reference evidence="6 7" key="2">
    <citation type="journal article" date="2016" name="Microb. Ecol.">
        <title>Genome Characteristics of a Novel Type I Methanotroph (Sn10-6) Isolated from a Flooded Indian Rice Field.</title>
        <authorList>
            <person name="Rahalkar M.C."/>
            <person name="Pandit P.S."/>
            <person name="Dhakephalkar P.K."/>
            <person name="Pore S."/>
            <person name="Arora P."/>
            <person name="Kapse N."/>
        </authorList>
    </citation>
    <scope>NUCLEOTIDE SEQUENCE [LARGE SCALE GENOMIC DNA]</scope>
    <source>
        <strain evidence="6 7">Sn10-6</strain>
    </source>
</reference>
<keyword evidence="3" id="KW-1133">Transmembrane helix</keyword>
<reference evidence="7" key="1">
    <citation type="submission" date="2015-03" db="EMBL/GenBank/DDBJ databases">
        <title>Draft genome sequence of a novel methanotroph (Sn10-6) isolated from flooded ricefield rhizosphere in India.</title>
        <authorList>
            <person name="Pandit P.S."/>
            <person name="Pore S.D."/>
            <person name="Arora P."/>
            <person name="Kapse N.G."/>
            <person name="Dhakephalkar P.K."/>
            <person name="Rahalkar M.C."/>
        </authorList>
    </citation>
    <scope>NUCLEOTIDE SEQUENCE [LARGE SCALE GENOMIC DNA]</scope>
    <source>
        <strain evidence="7">Sn10-6</strain>
    </source>
</reference>
<dbReference type="InterPro" id="IPR050174">
    <property type="entry name" value="Protocadherin/Cadherin-CA"/>
</dbReference>
<dbReference type="AlphaFoldDB" id="A0A0F3IIQ1"/>
<evidence type="ECO:0000313" key="7">
    <source>
        <dbReference type="Proteomes" id="UP000033684"/>
    </source>
</evidence>
<comment type="subcellular location">
    <subcellularLocation>
        <location evidence="1">Membrane</location>
        <topology evidence="1">Single-pass membrane protein</topology>
    </subcellularLocation>
</comment>
<gene>
    <name evidence="6" type="ORF">VZ94_10350</name>
</gene>
<evidence type="ECO:0000256" key="2">
    <source>
        <dbReference type="ARBA" id="ARBA00022692"/>
    </source>
</evidence>
<dbReference type="InterPro" id="IPR006644">
    <property type="entry name" value="Cadg"/>
</dbReference>
<keyword evidence="2" id="KW-0812">Transmembrane</keyword>
<dbReference type="OrthoDB" id="5769598at2"/>
<dbReference type="GO" id="GO:0005509">
    <property type="term" value="F:calcium ion binding"/>
    <property type="evidence" value="ECO:0007669"/>
    <property type="project" value="InterPro"/>
</dbReference>
<dbReference type="GO" id="GO:0007156">
    <property type="term" value="P:homophilic cell adhesion via plasma membrane adhesion molecules"/>
    <property type="evidence" value="ECO:0007669"/>
    <property type="project" value="InterPro"/>
</dbReference>
<dbReference type="Gene3D" id="2.60.40.60">
    <property type="entry name" value="Cadherins"/>
    <property type="match status" value="4"/>
</dbReference>
<dbReference type="SMART" id="SM00112">
    <property type="entry name" value="CA"/>
    <property type="match status" value="4"/>
</dbReference>
<feature type="domain" description="Cadherin" evidence="5">
    <location>
        <begin position="299"/>
        <end position="371"/>
    </location>
</feature>
<comment type="caution">
    <text evidence="6">The sequence shown here is derived from an EMBL/GenBank/DDBJ whole genome shotgun (WGS) entry which is preliminary data.</text>
</comment>
<organism evidence="6 7">
    <name type="scientific">Methylocucumis oryzae</name>
    <dbReference type="NCBI Taxonomy" id="1632867"/>
    <lineage>
        <taxon>Bacteria</taxon>
        <taxon>Pseudomonadati</taxon>
        <taxon>Pseudomonadota</taxon>
        <taxon>Gammaproteobacteria</taxon>
        <taxon>Methylococcales</taxon>
        <taxon>Methylococcaceae</taxon>
        <taxon>Methylocucumis</taxon>
    </lineage>
</organism>
<evidence type="ECO:0000256" key="3">
    <source>
        <dbReference type="ARBA" id="ARBA00022989"/>
    </source>
</evidence>
<keyword evidence="3" id="KW-0472">Membrane</keyword>
<dbReference type="PATRIC" id="fig|1632867.3.peg.96"/>
<feature type="domain" description="Cadherin" evidence="5">
    <location>
        <begin position="99"/>
        <end position="192"/>
    </location>
</feature>
<feature type="domain" description="Cadherin" evidence="5">
    <location>
        <begin position="8"/>
        <end position="92"/>
    </location>
</feature>
<dbReference type="CDD" id="cd11304">
    <property type="entry name" value="Cadherin_repeat"/>
    <property type="match status" value="4"/>
</dbReference>
<name>A0A0F3IIQ1_9GAMM</name>
<dbReference type="SUPFAM" id="SSF49313">
    <property type="entry name" value="Cadherin-like"/>
    <property type="match status" value="4"/>
</dbReference>
<dbReference type="PRINTS" id="PR00205">
    <property type="entry name" value="CADHERIN"/>
</dbReference>
<proteinExistence type="predicted"/>
<dbReference type="PANTHER" id="PTHR24028:SF328">
    <property type="entry name" value="CADHERIN-3"/>
    <property type="match status" value="1"/>
</dbReference>
<dbReference type="InterPro" id="IPR015919">
    <property type="entry name" value="Cadherin-like_sf"/>
</dbReference>
<dbReference type="PANTHER" id="PTHR24028">
    <property type="entry name" value="CADHERIN-87A"/>
    <property type="match status" value="1"/>
</dbReference>
<keyword evidence="7" id="KW-1185">Reference proteome</keyword>
<dbReference type="GO" id="GO:0005886">
    <property type="term" value="C:plasma membrane"/>
    <property type="evidence" value="ECO:0007669"/>
    <property type="project" value="TreeGrafter"/>
</dbReference>
<protein>
    <recommendedName>
        <fullName evidence="5">Cadherin domain-containing protein</fullName>
    </recommendedName>
</protein>
<dbReference type="InterPro" id="IPR002126">
    <property type="entry name" value="Cadherin-like_dom"/>
</dbReference>
<evidence type="ECO:0000256" key="4">
    <source>
        <dbReference type="ARBA" id="ARBA00023180"/>
    </source>
</evidence>
<sequence>MKNVSALTVIGNLSSTDPDSGNSFTYSLVGGSGAADNSAFSISGNQLLINNSPNFENQASYSVRIRTTDQGGLFFDKVFSVNVNNVNETPTNIALSANTVNENVSALTVVGNLSSTDPDSGNSFTYSLVSGSGATDNSAFSISGNQLLINNSPNFENQASYSILIRTTDQGGLFFDKVFSVNVNNVNETPTDIALSANTVNENVPANTIIGNLSSTDPDSGNSFSYSLVGGSGATDNALFTISGNQLLLNNSPNFENQASYNIRIRTTDQGGLFFDKVFSVNVNNVNETPSNIALSANTVNENVSALTVVSNLSSTDPDTGNSFTYSLVSGNGATDNALFTISGNQLLINNSPNFENQASYNIRIRTTDQGGLFFDKVFFG</sequence>